<proteinExistence type="predicted"/>
<dbReference type="AlphaFoldDB" id="A0A849C5Q2"/>
<organism evidence="1 2">
    <name type="scientific">Nocardia uniformis</name>
    <dbReference type="NCBI Taxonomy" id="53432"/>
    <lineage>
        <taxon>Bacteria</taxon>
        <taxon>Bacillati</taxon>
        <taxon>Actinomycetota</taxon>
        <taxon>Actinomycetes</taxon>
        <taxon>Mycobacteriales</taxon>
        <taxon>Nocardiaceae</taxon>
        <taxon>Nocardia</taxon>
    </lineage>
</organism>
<name>A0A849C5Q2_9NOCA</name>
<accession>A0A849C5Q2</accession>
<evidence type="ECO:0000313" key="2">
    <source>
        <dbReference type="Proteomes" id="UP000586827"/>
    </source>
</evidence>
<evidence type="ECO:0000313" key="1">
    <source>
        <dbReference type="EMBL" id="NNH74043.1"/>
    </source>
</evidence>
<gene>
    <name evidence="1" type="ORF">HLB23_30020</name>
</gene>
<sequence length="103" mass="11354">MSLLVVAAHVTRGENAVRSARFLRVPATFSGEIQITQGSSVFGPRGINRHTVGWRDLTDYGRYVVTDRPAMALAADAKRFVSVLNSRIASVIAAIKEEREQIR</sequence>
<keyword evidence="2" id="KW-1185">Reference proteome</keyword>
<protein>
    <submittedName>
        <fullName evidence="1">Uncharacterized protein</fullName>
    </submittedName>
</protein>
<dbReference type="RefSeq" id="WP_067516677.1">
    <property type="nucleotide sequence ID" value="NZ_JABELX010000012.1"/>
</dbReference>
<comment type="caution">
    <text evidence="1">The sequence shown here is derived from an EMBL/GenBank/DDBJ whole genome shotgun (WGS) entry which is preliminary data.</text>
</comment>
<dbReference type="Proteomes" id="UP000586827">
    <property type="component" value="Unassembled WGS sequence"/>
</dbReference>
<dbReference type="EMBL" id="JABELX010000012">
    <property type="protein sequence ID" value="NNH74043.1"/>
    <property type="molecule type" value="Genomic_DNA"/>
</dbReference>
<reference evidence="1 2" key="1">
    <citation type="submission" date="2020-05" db="EMBL/GenBank/DDBJ databases">
        <title>MicrobeNet Type strains.</title>
        <authorList>
            <person name="Nicholson A.C."/>
        </authorList>
    </citation>
    <scope>NUCLEOTIDE SEQUENCE [LARGE SCALE GENOMIC DNA]</scope>
    <source>
        <strain evidence="1 2">JCM 3224</strain>
    </source>
</reference>